<sequence>MFDEASLILNPNGSIYHLALFPYEIADTIITVGDPERVADISKHFDKIECKRQNREFTTHTGYLNGKHISVISTGIGTDNIDICINELDALANIDLQSRTVKSTLKSLNIIRVGTSGSMQADIPVNSFLLARFALGFDNLLRYYQYTTPYQNEIDLQQAIHNHLDIFPANMQPYLVSGSDILADQFADTFISGITATCVGFYAPQGRQLRATIAFPDILNKLQSFRQQGIRITNFEMETSGIYALGRVLNHHCCSLSAIIVNRILGQKSNDIPRLMEKFIQKILEKLL</sequence>
<evidence type="ECO:0000313" key="5">
    <source>
        <dbReference type="EMBL" id="KTD32714.1"/>
    </source>
</evidence>
<gene>
    <name evidence="5" type="ORF">Lnau_2362</name>
</gene>
<dbReference type="OrthoDB" id="5296640at2"/>
<comment type="catalytic activity">
    <reaction evidence="3">
        <text>uridine + phosphate = alpha-D-ribose 1-phosphate + uracil</text>
        <dbReference type="Rhea" id="RHEA:24388"/>
        <dbReference type="ChEBI" id="CHEBI:16704"/>
        <dbReference type="ChEBI" id="CHEBI:17568"/>
        <dbReference type="ChEBI" id="CHEBI:43474"/>
        <dbReference type="ChEBI" id="CHEBI:57720"/>
        <dbReference type="EC" id="2.4.2.3"/>
    </reaction>
</comment>
<accession>A0A0W0WK56</accession>
<dbReference type="InterPro" id="IPR035994">
    <property type="entry name" value="Nucleoside_phosphorylase_sf"/>
</dbReference>
<evidence type="ECO:0000313" key="6">
    <source>
        <dbReference type="Proteomes" id="UP000054725"/>
    </source>
</evidence>
<dbReference type="GO" id="GO:0004731">
    <property type="term" value="F:purine-nucleoside phosphorylase activity"/>
    <property type="evidence" value="ECO:0007669"/>
    <property type="project" value="TreeGrafter"/>
</dbReference>
<dbReference type="EMBL" id="LNYO01000024">
    <property type="protein sequence ID" value="KTD32714.1"/>
    <property type="molecule type" value="Genomic_DNA"/>
</dbReference>
<dbReference type="Pfam" id="PF01048">
    <property type="entry name" value="PNP_UDP_1"/>
    <property type="match status" value="1"/>
</dbReference>
<feature type="domain" description="Nucleoside phosphorylase" evidence="4">
    <location>
        <begin position="29"/>
        <end position="266"/>
    </location>
</feature>
<dbReference type="PANTHER" id="PTHR43691:SF11">
    <property type="entry name" value="FI09636P-RELATED"/>
    <property type="match status" value="1"/>
</dbReference>
<name>A0A0W0WK56_9GAMM</name>
<dbReference type="InterPro" id="IPR000845">
    <property type="entry name" value="Nucleoside_phosphorylase_d"/>
</dbReference>
<dbReference type="STRING" id="45070.Lnau_2362"/>
<organism evidence="5 6">
    <name type="scientific">Legionella nautarum</name>
    <dbReference type="NCBI Taxonomy" id="45070"/>
    <lineage>
        <taxon>Bacteria</taxon>
        <taxon>Pseudomonadati</taxon>
        <taxon>Pseudomonadota</taxon>
        <taxon>Gammaproteobacteria</taxon>
        <taxon>Legionellales</taxon>
        <taxon>Legionellaceae</taxon>
        <taxon>Legionella</taxon>
    </lineage>
</organism>
<dbReference type="SUPFAM" id="SSF53167">
    <property type="entry name" value="Purine and uridine phosphorylases"/>
    <property type="match status" value="1"/>
</dbReference>
<dbReference type="PANTHER" id="PTHR43691">
    <property type="entry name" value="URIDINE PHOSPHORYLASE"/>
    <property type="match status" value="1"/>
</dbReference>
<evidence type="ECO:0000259" key="4">
    <source>
        <dbReference type="Pfam" id="PF01048"/>
    </source>
</evidence>
<protein>
    <recommendedName>
        <fullName evidence="2">Uridine phosphorylase</fullName>
        <ecNumber evidence="1">2.4.2.3</ecNumber>
    </recommendedName>
</protein>
<dbReference type="Proteomes" id="UP000054725">
    <property type="component" value="Unassembled WGS sequence"/>
</dbReference>
<evidence type="ECO:0000256" key="2">
    <source>
        <dbReference type="ARBA" id="ARBA00021980"/>
    </source>
</evidence>
<dbReference type="CDD" id="cd00436">
    <property type="entry name" value="UP_TbUP-like"/>
    <property type="match status" value="1"/>
</dbReference>
<dbReference type="GO" id="GO:0006152">
    <property type="term" value="P:purine nucleoside catabolic process"/>
    <property type="evidence" value="ECO:0007669"/>
    <property type="project" value="TreeGrafter"/>
</dbReference>
<proteinExistence type="predicted"/>
<evidence type="ECO:0000256" key="1">
    <source>
        <dbReference type="ARBA" id="ARBA00011888"/>
    </source>
</evidence>
<dbReference type="Gene3D" id="3.40.50.1580">
    <property type="entry name" value="Nucleoside phosphorylase domain"/>
    <property type="match status" value="1"/>
</dbReference>
<dbReference type="PATRIC" id="fig|45070.6.peg.2494"/>
<reference evidence="5 6" key="1">
    <citation type="submission" date="2015-11" db="EMBL/GenBank/DDBJ databases">
        <title>Genomic analysis of 38 Legionella species identifies large and diverse effector repertoires.</title>
        <authorList>
            <person name="Burstein D."/>
            <person name="Amaro F."/>
            <person name="Zusman T."/>
            <person name="Lifshitz Z."/>
            <person name="Cohen O."/>
            <person name="Gilbert J.A."/>
            <person name="Pupko T."/>
            <person name="Shuman H.A."/>
            <person name="Segal G."/>
        </authorList>
    </citation>
    <scope>NUCLEOTIDE SEQUENCE [LARGE SCALE GENOMIC DNA]</scope>
    <source>
        <strain evidence="5 6">ATCC 49506</strain>
    </source>
</reference>
<dbReference type="RefSeq" id="WP_058505365.1">
    <property type="nucleotide sequence ID" value="NZ_CAAAIF010000033.1"/>
</dbReference>
<keyword evidence="6" id="KW-1185">Reference proteome</keyword>
<evidence type="ECO:0000256" key="3">
    <source>
        <dbReference type="ARBA" id="ARBA00048447"/>
    </source>
</evidence>
<dbReference type="GO" id="GO:0004850">
    <property type="term" value="F:uridine phosphorylase activity"/>
    <property type="evidence" value="ECO:0007669"/>
    <property type="project" value="UniProtKB-EC"/>
</dbReference>
<comment type="caution">
    <text evidence="5">The sequence shown here is derived from an EMBL/GenBank/DDBJ whole genome shotgun (WGS) entry which is preliminary data.</text>
</comment>
<dbReference type="GO" id="GO:0005829">
    <property type="term" value="C:cytosol"/>
    <property type="evidence" value="ECO:0007669"/>
    <property type="project" value="TreeGrafter"/>
</dbReference>
<dbReference type="AlphaFoldDB" id="A0A0W0WK56"/>
<dbReference type="EC" id="2.4.2.3" evidence="1"/>